<feature type="domain" description="Zn(2)-C6 fungal-type" evidence="6">
    <location>
        <begin position="17"/>
        <end position="52"/>
    </location>
</feature>
<evidence type="ECO:0000313" key="8">
    <source>
        <dbReference type="Proteomes" id="UP001437256"/>
    </source>
</evidence>
<protein>
    <recommendedName>
        <fullName evidence="6">Zn(2)-C6 fungal-type domain-containing protein</fullName>
    </recommendedName>
</protein>
<keyword evidence="2" id="KW-0479">Metal-binding</keyword>
<accession>A0ABR2ZW62</accession>
<keyword evidence="5" id="KW-0539">Nucleus</keyword>
<dbReference type="Proteomes" id="UP001437256">
    <property type="component" value="Unassembled WGS sequence"/>
</dbReference>
<reference evidence="7 8" key="1">
    <citation type="submission" date="2024-05" db="EMBL/GenBank/DDBJ databases">
        <title>A draft genome resource for the thread blight pathogen Marasmius tenuissimus strain MS-2.</title>
        <authorList>
            <person name="Yulfo-Soto G.E."/>
            <person name="Baruah I.K."/>
            <person name="Amoako-Attah I."/>
            <person name="Bukari Y."/>
            <person name="Meinhardt L.W."/>
            <person name="Bailey B.A."/>
            <person name="Cohen S.P."/>
        </authorList>
    </citation>
    <scope>NUCLEOTIDE SEQUENCE [LARGE SCALE GENOMIC DNA]</scope>
    <source>
        <strain evidence="7 8">MS-2</strain>
    </source>
</reference>
<dbReference type="CDD" id="cd00067">
    <property type="entry name" value="GAL4"/>
    <property type="match status" value="1"/>
</dbReference>
<keyword evidence="3" id="KW-0805">Transcription regulation</keyword>
<gene>
    <name evidence="7" type="ORF">AAF712_008021</name>
</gene>
<dbReference type="InterPro" id="IPR036864">
    <property type="entry name" value="Zn2-C6_fun-type_DNA-bd_sf"/>
</dbReference>
<dbReference type="InterPro" id="IPR050815">
    <property type="entry name" value="TF_fung"/>
</dbReference>
<comment type="caution">
    <text evidence="7">The sequence shown here is derived from an EMBL/GenBank/DDBJ whole genome shotgun (WGS) entry which is preliminary data.</text>
</comment>
<keyword evidence="4" id="KW-0804">Transcription</keyword>
<proteinExistence type="predicted"/>
<evidence type="ECO:0000256" key="3">
    <source>
        <dbReference type="ARBA" id="ARBA00023015"/>
    </source>
</evidence>
<evidence type="ECO:0000256" key="5">
    <source>
        <dbReference type="ARBA" id="ARBA00023242"/>
    </source>
</evidence>
<organism evidence="7 8">
    <name type="scientific">Marasmius tenuissimus</name>
    <dbReference type="NCBI Taxonomy" id="585030"/>
    <lineage>
        <taxon>Eukaryota</taxon>
        <taxon>Fungi</taxon>
        <taxon>Dikarya</taxon>
        <taxon>Basidiomycota</taxon>
        <taxon>Agaricomycotina</taxon>
        <taxon>Agaricomycetes</taxon>
        <taxon>Agaricomycetidae</taxon>
        <taxon>Agaricales</taxon>
        <taxon>Marasmiineae</taxon>
        <taxon>Marasmiaceae</taxon>
        <taxon>Marasmius</taxon>
    </lineage>
</organism>
<evidence type="ECO:0000313" key="7">
    <source>
        <dbReference type="EMBL" id="KAL0065028.1"/>
    </source>
</evidence>
<comment type="subcellular location">
    <subcellularLocation>
        <location evidence="1">Nucleus</location>
    </subcellularLocation>
</comment>
<dbReference type="InterPro" id="IPR001138">
    <property type="entry name" value="Zn2Cys6_DnaBD"/>
</dbReference>
<sequence>MSTAASTSSRGSVTRMACGNCRKRKIRCDAQRPVCTACRNRGSAASDDPCEYVDESGRTPAEMLEASISRLERRIRELESVDNPSAVRLQSPYLQSFVPSTSQGQHWSGTRSISSQPMPSVLDRNSVLESHLSRVLLQVSAMLSSSHPQALINTIQAEILLANYFFHTNRILEGRYRLDTAVSLATSGKLYQVRNANALAPPVSTDAENPVQEGERINAFWVVYSMHNLWNPPEHGPPVFNRDGQRVDTPWPLDMLDYEQTGIPVGLTGYSTVNNFVTGATGSSGQGNSLMAMYSKASILLSRATLLRHRASRAPVTSDSIASFNNLGQLIDSFASELPPVPTTTSASTVQNVVLIHTLAYTSIIRLHSAFADTDARSSTKSLATAQAAIALLPTVDALRQDDDVVQFPILNPIFAVLWDIVGEVLVKEIKRLRRLRPTVVRDQISEIEGMLEGLMTTMQELSGHSPLIGA</sequence>
<dbReference type="CDD" id="cd12148">
    <property type="entry name" value="fungal_TF_MHR"/>
    <property type="match status" value="1"/>
</dbReference>
<evidence type="ECO:0000256" key="2">
    <source>
        <dbReference type="ARBA" id="ARBA00022723"/>
    </source>
</evidence>
<evidence type="ECO:0000259" key="6">
    <source>
        <dbReference type="PROSITE" id="PS50048"/>
    </source>
</evidence>
<dbReference type="SMART" id="SM00066">
    <property type="entry name" value="GAL4"/>
    <property type="match status" value="1"/>
</dbReference>
<evidence type="ECO:0000256" key="1">
    <source>
        <dbReference type="ARBA" id="ARBA00004123"/>
    </source>
</evidence>
<dbReference type="SUPFAM" id="SSF57701">
    <property type="entry name" value="Zn2/Cys6 DNA-binding domain"/>
    <property type="match status" value="1"/>
</dbReference>
<dbReference type="EMBL" id="JBBXMP010000053">
    <property type="protein sequence ID" value="KAL0065028.1"/>
    <property type="molecule type" value="Genomic_DNA"/>
</dbReference>
<dbReference type="PANTHER" id="PTHR47338">
    <property type="entry name" value="ZN(II)2CYS6 TRANSCRIPTION FACTOR (EUROFUNG)-RELATED"/>
    <property type="match status" value="1"/>
</dbReference>
<keyword evidence="8" id="KW-1185">Reference proteome</keyword>
<dbReference type="PROSITE" id="PS50048">
    <property type="entry name" value="ZN2_CY6_FUNGAL_2"/>
    <property type="match status" value="1"/>
</dbReference>
<evidence type="ECO:0000256" key="4">
    <source>
        <dbReference type="ARBA" id="ARBA00023163"/>
    </source>
</evidence>
<dbReference type="Pfam" id="PF00172">
    <property type="entry name" value="Zn_clus"/>
    <property type="match status" value="1"/>
</dbReference>
<name>A0ABR2ZW62_9AGAR</name>
<dbReference type="Gene3D" id="4.10.240.10">
    <property type="entry name" value="Zn(2)-C6 fungal-type DNA-binding domain"/>
    <property type="match status" value="1"/>
</dbReference>
<dbReference type="PANTHER" id="PTHR47338:SF29">
    <property type="entry name" value="ZN(2)-C6 FUNGAL-TYPE DOMAIN-CONTAINING PROTEIN"/>
    <property type="match status" value="1"/>
</dbReference>